<evidence type="ECO:0000313" key="1">
    <source>
        <dbReference type="EMBL" id="TNN69988.1"/>
    </source>
</evidence>
<protein>
    <submittedName>
        <fullName evidence="1">Uncharacterized protein</fullName>
    </submittedName>
</protein>
<sequence length="119" mass="13051">MVGSAITIPAAPRGLAAGEQKQLNRISPKDYSESQSAIRLQDVQMEAASRLADAGTQYGDLPVVLDTLCSPPSKPLAEAELWWLSAKTVHPRHNCGRATRRLMRIGKEQKKKKSLGRMN</sequence>
<comment type="caution">
    <text evidence="1">The sequence shown here is derived from an EMBL/GenBank/DDBJ whole genome shotgun (WGS) entry which is preliminary data.</text>
</comment>
<evidence type="ECO:0000313" key="2">
    <source>
        <dbReference type="Proteomes" id="UP000314294"/>
    </source>
</evidence>
<keyword evidence="2" id="KW-1185">Reference proteome</keyword>
<gene>
    <name evidence="1" type="ORF">EYF80_019861</name>
</gene>
<dbReference type="EMBL" id="SRLO01000169">
    <property type="protein sequence ID" value="TNN69988.1"/>
    <property type="molecule type" value="Genomic_DNA"/>
</dbReference>
<organism evidence="1 2">
    <name type="scientific">Liparis tanakae</name>
    <name type="common">Tanaka's snailfish</name>
    <dbReference type="NCBI Taxonomy" id="230148"/>
    <lineage>
        <taxon>Eukaryota</taxon>
        <taxon>Metazoa</taxon>
        <taxon>Chordata</taxon>
        <taxon>Craniata</taxon>
        <taxon>Vertebrata</taxon>
        <taxon>Euteleostomi</taxon>
        <taxon>Actinopterygii</taxon>
        <taxon>Neopterygii</taxon>
        <taxon>Teleostei</taxon>
        <taxon>Neoteleostei</taxon>
        <taxon>Acanthomorphata</taxon>
        <taxon>Eupercaria</taxon>
        <taxon>Perciformes</taxon>
        <taxon>Cottioidei</taxon>
        <taxon>Cottales</taxon>
        <taxon>Liparidae</taxon>
        <taxon>Liparis</taxon>
    </lineage>
</organism>
<dbReference type="Proteomes" id="UP000314294">
    <property type="component" value="Unassembled WGS sequence"/>
</dbReference>
<dbReference type="AlphaFoldDB" id="A0A4Z2HWD0"/>
<accession>A0A4Z2HWD0</accession>
<reference evidence="1 2" key="1">
    <citation type="submission" date="2019-03" db="EMBL/GenBank/DDBJ databases">
        <title>First draft genome of Liparis tanakae, snailfish: a comprehensive survey of snailfish specific genes.</title>
        <authorList>
            <person name="Kim W."/>
            <person name="Song I."/>
            <person name="Jeong J.-H."/>
            <person name="Kim D."/>
            <person name="Kim S."/>
            <person name="Ryu S."/>
            <person name="Song J.Y."/>
            <person name="Lee S.K."/>
        </authorList>
    </citation>
    <scope>NUCLEOTIDE SEQUENCE [LARGE SCALE GENOMIC DNA]</scope>
    <source>
        <tissue evidence="1">Muscle</tissue>
    </source>
</reference>
<name>A0A4Z2HWD0_9TELE</name>
<proteinExistence type="predicted"/>